<dbReference type="RefSeq" id="XP_029760661.1">
    <property type="nucleotide sequence ID" value="XM_029902815.1"/>
</dbReference>
<evidence type="ECO:0000313" key="2">
    <source>
        <dbReference type="Proteomes" id="UP000030706"/>
    </source>
</evidence>
<dbReference type="STRING" id="1043002.A0A074XL82"/>
<dbReference type="PROSITE" id="PS51257">
    <property type="entry name" value="PROKAR_LIPOPROTEIN"/>
    <property type="match status" value="1"/>
</dbReference>
<dbReference type="EMBL" id="KL584982">
    <property type="protein sequence ID" value="KEQ84474.1"/>
    <property type="molecule type" value="Genomic_DNA"/>
</dbReference>
<evidence type="ECO:0000313" key="1">
    <source>
        <dbReference type="EMBL" id="KEQ84474.1"/>
    </source>
</evidence>
<keyword evidence="2" id="KW-1185">Reference proteome</keyword>
<dbReference type="HOGENOM" id="CLU_096851_1_0_1"/>
<name>A0A074XL82_AURPU</name>
<protein>
    <submittedName>
        <fullName evidence="1">Uncharacterized protein</fullName>
    </submittedName>
</protein>
<organism evidence="1 2">
    <name type="scientific">Aureobasidium pullulans EXF-150</name>
    <dbReference type="NCBI Taxonomy" id="1043002"/>
    <lineage>
        <taxon>Eukaryota</taxon>
        <taxon>Fungi</taxon>
        <taxon>Dikarya</taxon>
        <taxon>Ascomycota</taxon>
        <taxon>Pezizomycotina</taxon>
        <taxon>Dothideomycetes</taxon>
        <taxon>Dothideomycetidae</taxon>
        <taxon>Dothideales</taxon>
        <taxon>Saccotheciaceae</taxon>
        <taxon>Aureobasidium</taxon>
    </lineage>
</organism>
<dbReference type="Proteomes" id="UP000030706">
    <property type="component" value="Unassembled WGS sequence"/>
</dbReference>
<reference evidence="1 2" key="1">
    <citation type="journal article" date="2014" name="BMC Genomics">
        <title>Genome sequencing of four Aureobasidium pullulans varieties: biotechnological potential, stress tolerance, and description of new species.</title>
        <authorList>
            <person name="Gostin Ar C."/>
            <person name="Ohm R.A."/>
            <person name="Kogej T."/>
            <person name="Sonjak S."/>
            <person name="Turk M."/>
            <person name="Zajc J."/>
            <person name="Zalar P."/>
            <person name="Grube M."/>
            <person name="Sun H."/>
            <person name="Han J."/>
            <person name="Sharma A."/>
            <person name="Chiniquy J."/>
            <person name="Ngan C.Y."/>
            <person name="Lipzen A."/>
            <person name="Barry K."/>
            <person name="Grigoriev I.V."/>
            <person name="Gunde-Cimerman N."/>
        </authorList>
    </citation>
    <scope>NUCLEOTIDE SEQUENCE [LARGE SCALE GENOMIC DNA]</scope>
    <source>
        <strain evidence="1 2">EXF-150</strain>
    </source>
</reference>
<sequence length="212" mass="25425">MAHHLWKAAGLWKPSTSSLPATSHLFFSSCSANCWSSDPEKAKAEKQRYREYREWCIQKRRTDPEWKNRKNRIEREARAKARQSWSEERLERYRKDSRESMKKRYAENPRFKLHHKMDILSRQSQWARECLPWKSHTPVLYDKKVEHICSSCLVSRHGGAKLWWKRHDGEAYKCVRCYFKSPDPMPEGYEDCKSAAEIRERSKELGHVNPRK</sequence>
<gene>
    <name evidence="1" type="ORF">M438DRAFT_318905</name>
</gene>
<dbReference type="AlphaFoldDB" id="A0A074XL82"/>
<accession>A0A074XL82</accession>
<dbReference type="GeneID" id="40745121"/>
<proteinExistence type="predicted"/>